<evidence type="ECO:0000313" key="6">
    <source>
        <dbReference type="Proteomes" id="UP001593833"/>
    </source>
</evidence>
<evidence type="ECO:0000256" key="2">
    <source>
        <dbReference type="ARBA" id="ARBA00022741"/>
    </source>
</evidence>
<keyword evidence="3" id="KW-0067">ATP-binding</keyword>
<dbReference type="EMBL" id="JBHPKH010000123">
    <property type="protein sequence ID" value="MFC1573319.1"/>
    <property type="molecule type" value="Genomic_DNA"/>
</dbReference>
<dbReference type="InterPro" id="IPR001270">
    <property type="entry name" value="ClpA/B"/>
</dbReference>
<dbReference type="Pfam" id="PF01695">
    <property type="entry name" value="IstB_IS21"/>
    <property type="match status" value="1"/>
</dbReference>
<evidence type="ECO:0000256" key="3">
    <source>
        <dbReference type="ARBA" id="ARBA00022840"/>
    </source>
</evidence>
<dbReference type="NCBIfam" id="NF038214">
    <property type="entry name" value="IS21_help_AAA"/>
    <property type="match status" value="1"/>
</dbReference>
<proteinExistence type="inferred from homology"/>
<dbReference type="SUPFAM" id="SSF52540">
    <property type="entry name" value="P-loop containing nucleoside triphosphate hydrolases"/>
    <property type="match status" value="1"/>
</dbReference>
<dbReference type="PRINTS" id="PR00300">
    <property type="entry name" value="CLPPROTEASEA"/>
</dbReference>
<reference evidence="5 6" key="1">
    <citation type="submission" date="2024-09" db="EMBL/GenBank/DDBJ databases">
        <authorList>
            <person name="D'Angelo T."/>
        </authorList>
    </citation>
    <scope>NUCLEOTIDE SEQUENCE [LARGE SCALE GENOMIC DNA]</scope>
    <source>
        <strain evidence="5">SAG AM-320-E07</strain>
    </source>
</reference>
<sequence>MITLPDRMAYARKTKLELQDVLELILQDEIDRREQKNLTMRLKRASFTEEQTFEGFDWDAPVTFDRQRVRDLFSLGFLERHEDALFMGPAGVGKTFLASALGHAACRAGRHVLFLRADQLLKQLRQARADHSHEKTLRRFLAPDLLIIDDFGLRRLDSIQSSDMYEVIIERHRRTSTILTSNRTVEEWISLFDDPILAQSAMDRLAHNAHQVVIEGQSYRIRLRPGGESLKN</sequence>
<dbReference type="PANTHER" id="PTHR30050:SF4">
    <property type="entry name" value="ATP-BINDING PROTEIN RV3427C IN INSERTION SEQUENCE-RELATED"/>
    <property type="match status" value="1"/>
</dbReference>
<dbReference type="InterPro" id="IPR028350">
    <property type="entry name" value="DNAC/IstB-like"/>
</dbReference>
<dbReference type="Gene3D" id="3.40.50.300">
    <property type="entry name" value="P-loop containing nucleotide triphosphate hydrolases"/>
    <property type="match status" value="1"/>
</dbReference>
<feature type="domain" description="AAA+ ATPase" evidence="4">
    <location>
        <begin position="80"/>
        <end position="215"/>
    </location>
</feature>
<dbReference type="InterPro" id="IPR003593">
    <property type="entry name" value="AAA+_ATPase"/>
</dbReference>
<evidence type="ECO:0000256" key="1">
    <source>
        <dbReference type="ARBA" id="ARBA00008059"/>
    </source>
</evidence>
<protein>
    <submittedName>
        <fullName evidence="5">IS21-like element helper ATPase IstB</fullName>
    </submittedName>
</protein>
<dbReference type="Proteomes" id="UP001593833">
    <property type="component" value="Unassembled WGS sequence"/>
</dbReference>
<name>A0ABV6YMA8_UNCEI</name>
<comment type="similarity">
    <text evidence="1">Belongs to the IS21/IS1162 putative ATP-binding protein family.</text>
</comment>
<accession>A0ABV6YMA8</accession>
<gene>
    <name evidence="5" type="primary">istB</name>
    <name evidence="5" type="ORF">ACFL6M_06940</name>
</gene>
<dbReference type="InterPro" id="IPR047661">
    <property type="entry name" value="IstB"/>
</dbReference>
<dbReference type="CDD" id="cd00009">
    <property type="entry name" value="AAA"/>
    <property type="match status" value="1"/>
</dbReference>
<comment type="caution">
    <text evidence="5">The sequence shown here is derived from an EMBL/GenBank/DDBJ whole genome shotgun (WGS) entry which is preliminary data.</text>
</comment>
<organism evidence="5 6">
    <name type="scientific">Eiseniibacteriota bacterium</name>
    <dbReference type="NCBI Taxonomy" id="2212470"/>
    <lineage>
        <taxon>Bacteria</taxon>
        <taxon>Candidatus Eiseniibacteriota</taxon>
    </lineage>
</organism>
<evidence type="ECO:0000313" key="5">
    <source>
        <dbReference type="EMBL" id="MFC1573319.1"/>
    </source>
</evidence>
<dbReference type="InterPro" id="IPR027417">
    <property type="entry name" value="P-loop_NTPase"/>
</dbReference>
<dbReference type="SMART" id="SM00382">
    <property type="entry name" value="AAA"/>
    <property type="match status" value="1"/>
</dbReference>
<dbReference type="PIRSF" id="PIRSF003073">
    <property type="entry name" value="DNAC_TnpB_IstB"/>
    <property type="match status" value="1"/>
</dbReference>
<keyword evidence="2" id="KW-0547">Nucleotide-binding</keyword>
<dbReference type="InterPro" id="IPR002611">
    <property type="entry name" value="IstB_ATP-bd"/>
</dbReference>
<evidence type="ECO:0000259" key="4">
    <source>
        <dbReference type="SMART" id="SM00382"/>
    </source>
</evidence>
<dbReference type="PANTHER" id="PTHR30050">
    <property type="entry name" value="CHROMOSOMAL REPLICATION INITIATOR PROTEIN DNAA"/>
    <property type="match status" value="1"/>
</dbReference>
<keyword evidence="6" id="KW-1185">Reference proteome</keyword>